<evidence type="ECO:0000313" key="3">
    <source>
        <dbReference type="Proteomes" id="UP001152622"/>
    </source>
</evidence>
<accession>A0A9Q1FZ33</accession>
<evidence type="ECO:0000256" key="1">
    <source>
        <dbReference type="SAM" id="MobiDB-lite"/>
    </source>
</evidence>
<evidence type="ECO:0000313" key="2">
    <source>
        <dbReference type="EMBL" id="KAJ8370034.1"/>
    </source>
</evidence>
<dbReference type="AlphaFoldDB" id="A0A9Q1FZ33"/>
<protein>
    <submittedName>
        <fullName evidence="2">Uncharacterized protein</fullName>
    </submittedName>
</protein>
<proteinExistence type="predicted"/>
<organism evidence="2 3">
    <name type="scientific">Synaphobranchus kaupii</name>
    <name type="common">Kaup's arrowtooth eel</name>
    <dbReference type="NCBI Taxonomy" id="118154"/>
    <lineage>
        <taxon>Eukaryota</taxon>
        <taxon>Metazoa</taxon>
        <taxon>Chordata</taxon>
        <taxon>Craniata</taxon>
        <taxon>Vertebrata</taxon>
        <taxon>Euteleostomi</taxon>
        <taxon>Actinopterygii</taxon>
        <taxon>Neopterygii</taxon>
        <taxon>Teleostei</taxon>
        <taxon>Anguilliformes</taxon>
        <taxon>Synaphobranchidae</taxon>
        <taxon>Synaphobranchus</taxon>
    </lineage>
</organism>
<dbReference type="EMBL" id="JAINUF010000003">
    <property type="protein sequence ID" value="KAJ8370034.1"/>
    <property type="molecule type" value="Genomic_DNA"/>
</dbReference>
<gene>
    <name evidence="2" type="ORF">SKAU_G00100620</name>
</gene>
<feature type="region of interest" description="Disordered" evidence="1">
    <location>
        <begin position="69"/>
        <end position="89"/>
    </location>
</feature>
<name>A0A9Q1FZ33_SYNKA</name>
<feature type="region of interest" description="Disordered" evidence="1">
    <location>
        <begin position="29"/>
        <end position="52"/>
    </location>
</feature>
<keyword evidence="3" id="KW-1185">Reference proteome</keyword>
<feature type="compositionally biased region" description="Low complexity" evidence="1">
    <location>
        <begin position="29"/>
        <end position="42"/>
    </location>
</feature>
<reference evidence="2" key="1">
    <citation type="journal article" date="2023" name="Science">
        <title>Genome structures resolve the early diversification of teleost fishes.</title>
        <authorList>
            <person name="Parey E."/>
            <person name="Louis A."/>
            <person name="Montfort J."/>
            <person name="Bouchez O."/>
            <person name="Roques C."/>
            <person name="Iampietro C."/>
            <person name="Lluch J."/>
            <person name="Castinel A."/>
            <person name="Donnadieu C."/>
            <person name="Desvignes T."/>
            <person name="Floi Bucao C."/>
            <person name="Jouanno E."/>
            <person name="Wen M."/>
            <person name="Mejri S."/>
            <person name="Dirks R."/>
            <person name="Jansen H."/>
            <person name="Henkel C."/>
            <person name="Chen W.J."/>
            <person name="Zahm M."/>
            <person name="Cabau C."/>
            <person name="Klopp C."/>
            <person name="Thompson A.W."/>
            <person name="Robinson-Rechavi M."/>
            <person name="Braasch I."/>
            <person name="Lecointre G."/>
            <person name="Bobe J."/>
            <person name="Postlethwait J.H."/>
            <person name="Berthelot C."/>
            <person name="Roest Crollius H."/>
            <person name="Guiguen Y."/>
        </authorList>
    </citation>
    <scope>NUCLEOTIDE SEQUENCE</scope>
    <source>
        <strain evidence="2">WJC10195</strain>
    </source>
</reference>
<comment type="caution">
    <text evidence="2">The sequence shown here is derived from an EMBL/GenBank/DDBJ whole genome shotgun (WGS) entry which is preliminary data.</text>
</comment>
<sequence>MFYFLGEGETVLKLMAWTGVLAAEFQQKTPSTTAMATTPPRASDLGGTDPQTLPLAERQIREQLEGMHYASIKHSPQSVKTPGQDGAAG</sequence>
<dbReference type="Proteomes" id="UP001152622">
    <property type="component" value="Chromosome 3"/>
</dbReference>